<name>A0A835BGF3_9POAL</name>
<comment type="caution">
    <text evidence="2">The sequence shown here is derived from an EMBL/GenBank/DDBJ whole genome shotgun (WGS) entry which is preliminary data.</text>
</comment>
<evidence type="ECO:0000313" key="3">
    <source>
        <dbReference type="Proteomes" id="UP000636709"/>
    </source>
</evidence>
<feature type="region of interest" description="Disordered" evidence="1">
    <location>
        <begin position="1"/>
        <end position="23"/>
    </location>
</feature>
<evidence type="ECO:0000256" key="1">
    <source>
        <dbReference type="SAM" id="MobiDB-lite"/>
    </source>
</evidence>
<accession>A0A835BGF3</accession>
<dbReference type="EMBL" id="JACEFO010001880">
    <property type="protein sequence ID" value="KAF8696924.1"/>
    <property type="molecule type" value="Genomic_DNA"/>
</dbReference>
<feature type="compositionally biased region" description="Basic and acidic residues" evidence="1">
    <location>
        <begin position="1"/>
        <end position="20"/>
    </location>
</feature>
<protein>
    <submittedName>
        <fullName evidence="2">Uncharacterized protein</fullName>
    </submittedName>
</protein>
<gene>
    <name evidence="2" type="ORF">HU200_036567</name>
</gene>
<dbReference type="AlphaFoldDB" id="A0A835BGF3"/>
<reference evidence="2" key="1">
    <citation type="submission" date="2020-07" db="EMBL/GenBank/DDBJ databases">
        <title>Genome sequence and genetic diversity analysis of an under-domesticated orphan crop, white fonio (Digitaria exilis).</title>
        <authorList>
            <person name="Bennetzen J.L."/>
            <person name="Chen S."/>
            <person name="Ma X."/>
            <person name="Wang X."/>
            <person name="Yssel A.E.J."/>
            <person name="Chaluvadi S.R."/>
            <person name="Johnson M."/>
            <person name="Gangashetty P."/>
            <person name="Hamidou F."/>
            <person name="Sanogo M.D."/>
            <person name="Zwaenepoel A."/>
            <person name="Wallace J."/>
            <person name="Van De Peer Y."/>
            <person name="Van Deynze A."/>
        </authorList>
    </citation>
    <scope>NUCLEOTIDE SEQUENCE</scope>
    <source>
        <tissue evidence="2">Leaves</tissue>
    </source>
</reference>
<proteinExistence type="predicted"/>
<evidence type="ECO:0000313" key="2">
    <source>
        <dbReference type="EMBL" id="KAF8696924.1"/>
    </source>
</evidence>
<dbReference type="Proteomes" id="UP000636709">
    <property type="component" value="Unassembled WGS sequence"/>
</dbReference>
<sequence length="146" mass="16086">MLKKKKNDDVRDRAATREGKTPAAPAFQRITLPGMLGLVSLCPPRWGSAACPAWDPPAANSHLDDEAVIAYTFFDTSNVYGRAACPAQDWADSGSTVVSISTKLPAPHRHHNPQEQEPDKRALHPVVHPITAVQMEWSLWSRDIEP</sequence>
<keyword evidence="3" id="KW-1185">Reference proteome</keyword>
<organism evidence="2 3">
    <name type="scientific">Digitaria exilis</name>
    <dbReference type="NCBI Taxonomy" id="1010633"/>
    <lineage>
        <taxon>Eukaryota</taxon>
        <taxon>Viridiplantae</taxon>
        <taxon>Streptophyta</taxon>
        <taxon>Embryophyta</taxon>
        <taxon>Tracheophyta</taxon>
        <taxon>Spermatophyta</taxon>
        <taxon>Magnoliopsida</taxon>
        <taxon>Liliopsida</taxon>
        <taxon>Poales</taxon>
        <taxon>Poaceae</taxon>
        <taxon>PACMAD clade</taxon>
        <taxon>Panicoideae</taxon>
        <taxon>Panicodae</taxon>
        <taxon>Paniceae</taxon>
        <taxon>Anthephorinae</taxon>
        <taxon>Digitaria</taxon>
    </lineage>
</organism>